<keyword evidence="1" id="KW-0812">Transmembrane</keyword>
<name>A0A811JQ31_9BILA</name>
<evidence type="ECO:0000313" key="3">
    <source>
        <dbReference type="Proteomes" id="UP000614601"/>
    </source>
</evidence>
<sequence>MNLLQELIIIFVIPLSICMAICVLRLWLFSCSKHPLKELSTWRDDTSVVMSRRNTRKEKFAEAVQEV</sequence>
<dbReference type="AlphaFoldDB" id="A0A811JQ31"/>
<keyword evidence="1" id="KW-0472">Membrane</keyword>
<dbReference type="EMBL" id="CAJFDH010000001">
    <property type="protein sequence ID" value="CAD5205477.1"/>
    <property type="molecule type" value="Genomic_DNA"/>
</dbReference>
<accession>A0A811JQ31</accession>
<dbReference type="Proteomes" id="UP000783686">
    <property type="component" value="Unassembled WGS sequence"/>
</dbReference>
<protein>
    <submittedName>
        <fullName evidence="2">Uncharacterized protein</fullName>
    </submittedName>
</protein>
<feature type="transmembrane region" description="Helical" evidence="1">
    <location>
        <begin position="7"/>
        <end position="28"/>
    </location>
</feature>
<gene>
    <name evidence="2" type="ORF">BOKJ2_LOCUS161</name>
</gene>
<dbReference type="Proteomes" id="UP000614601">
    <property type="component" value="Unassembled WGS sequence"/>
</dbReference>
<evidence type="ECO:0000256" key="1">
    <source>
        <dbReference type="SAM" id="Phobius"/>
    </source>
</evidence>
<keyword evidence="1" id="KW-1133">Transmembrane helix</keyword>
<dbReference type="OrthoDB" id="10333774at2759"/>
<reference evidence="2" key="1">
    <citation type="submission" date="2020-09" db="EMBL/GenBank/DDBJ databases">
        <authorList>
            <person name="Kikuchi T."/>
        </authorList>
    </citation>
    <scope>NUCLEOTIDE SEQUENCE</scope>
    <source>
        <strain evidence="2">SH1</strain>
    </source>
</reference>
<proteinExistence type="predicted"/>
<organism evidence="2 3">
    <name type="scientific">Bursaphelenchus okinawaensis</name>
    <dbReference type="NCBI Taxonomy" id="465554"/>
    <lineage>
        <taxon>Eukaryota</taxon>
        <taxon>Metazoa</taxon>
        <taxon>Ecdysozoa</taxon>
        <taxon>Nematoda</taxon>
        <taxon>Chromadorea</taxon>
        <taxon>Rhabditida</taxon>
        <taxon>Tylenchina</taxon>
        <taxon>Tylenchomorpha</taxon>
        <taxon>Aphelenchoidea</taxon>
        <taxon>Aphelenchoididae</taxon>
        <taxon>Bursaphelenchus</taxon>
    </lineage>
</organism>
<evidence type="ECO:0000313" key="2">
    <source>
        <dbReference type="EMBL" id="CAD5205477.1"/>
    </source>
</evidence>
<dbReference type="EMBL" id="CAJFCW020000001">
    <property type="protein sequence ID" value="CAG9077595.1"/>
    <property type="molecule type" value="Genomic_DNA"/>
</dbReference>
<comment type="caution">
    <text evidence="2">The sequence shown here is derived from an EMBL/GenBank/DDBJ whole genome shotgun (WGS) entry which is preliminary data.</text>
</comment>
<keyword evidence="3" id="KW-1185">Reference proteome</keyword>